<dbReference type="Proteomes" id="UP001145114">
    <property type="component" value="Unassembled WGS sequence"/>
</dbReference>
<proteinExistence type="predicted"/>
<comment type="caution">
    <text evidence="1">The sequence shown here is derived from an EMBL/GenBank/DDBJ whole genome shotgun (WGS) entry which is preliminary data.</text>
</comment>
<organism evidence="1 2">
    <name type="scientific">Spiromyces aspiralis</name>
    <dbReference type="NCBI Taxonomy" id="68401"/>
    <lineage>
        <taxon>Eukaryota</taxon>
        <taxon>Fungi</taxon>
        <taxon>Fungi incertae sedis</taxon>
        <taxon>Zoopagomycota</taxon>
        <taxon>Kickxellomycotina</taxon>
        <taxon>Kickxellomycetes</taxon>
        <taxon>Kickxellales</taxon>
        <taxon>Kickxellaceae</taxon>
        <taxon>Spiromyces</taxon>
    </lineage>
</organism>
<feature type="non-terminal residue" evidence="1">
    <location>
        <position position="1016"/>
    </location>
</feature>
<evidence type="ECO:0000313" key="1">
    <source>
        <dbReference type="EMBL" id="KAJ1674629.1"/>
    </source>
</evidence>
<reference evidence="1" key="1">
    <citation type="submission" date="2022-06" db="EMBL/GenBank/DDBJ databases">
        <title>Phylogenomic reconstructions and comparative analyses of Kickxellomycotina fungi.</title>
        <authorList>
            <person name="Reynolds N.K."/>
            <person name="Stajich J.E."/>
            <person name="Barry K."/>
            <person name="Grigoriev I.V."/>
            <person name="Crous P."/>
            <person name="Smith M.E."/>
        </authorList>
    </citation>
    <scope>NUCLEOTIDE SEQUENCE</scope>
    <source>
        <strain evidence="1">RSA 2271</strain>
    </source>
</reference>
<sequence length="1016" mass="110390">MYRAFRKSDITCKDMPRLPVTLTARHIYGRVKQLKLSTESVRAMCLSLYSGVLPLMVARAALALVQPALDVMSVYIFQRILKELEEVSYGRSEKGRLVMLIQALFALNFARSMAGNCEDILEKWIETQLKVWQSMTIVEVTLARKERAVRLAGSQDFDSGTGRAYGILTSDLRAAAEIFQCLLGLVSVPVSLALRLGLLYSIIGPPSLIVPALSGFSWLWVKGANEAIQEGVKKAGKLRDKRLEQIQELLECIQTIKLYVLDKVHSSKINKLLESGQAVWLKSVATWCKLMVFKNLYSIFVECLVLSTYIFWCHGQFTPSVAYPMFNLMSSVIGLLGVFPYLSSEAVSGREYYFKGDGAVKATVTLGTERLSVSAPADFTYTLLDRPAAGSGATNAEQAPQAPAPSHEDLTVALTAKGPMHYRPNLRGLRVSFPAGRLSLVIGDNSSGKTTLIKALLGEMFCVVDGRLAEQIHVNEADGTRAPFSIGYVPQVAWMSHCTIRENVLMGAPFDKRRYWDVMQACAMLPDLKQFSKADHTLVGERGVLLSGGQKQRLALARALYSSAPVLLIDDCLSAVDVKTTQHLLEHALTTEAWFNRGRTIVLATHHIAVCAARASHVVKLEKGAVVAQGTVEGLLRLGELDSGDLAVPGGAPDGVGGGSSGPNREEGDEAAKASERGEAGGAESEEQLRQYLEAVPVPEKELDVDFQIEKHDKGSVDLSMYSVLYRFLGGLPVVLASLLIMGYGNAVTLLSSYWVKWWTDSAMGSAERWSMLLYLACYCVIGFASGTASIIRDYYGNLVSLRGAKAAHQALLGRVTHAVMAFFNLTPVGNVFERFSSDLLAFSYPDSLERVFNACGGVIELVVIIGVALSAYYPLVGVVLFSGLLYGLSALLVLPVRRQFSRIAPVYSAPLTSLYSEVTKGGVLIRAFGCNEYYIGRISACLDLGSQLQFTRSGVSWSRTLVEGLISNSAENLCILAYTFGIPALSPHRVLSSLRGFSAYEVAAAVAASPSTAAL</sequence>
<gene>
    <name evidence="1" type="ORF">EV182_002885</name>
</gene>
<protein>
    <submittedName>
        <fullName evidence="1">Uncharacterized protein</fullName>
    </submittedName>
</protein>
<evidence type="ECO:0000313" key="2">
    <source>
        <dbReference type="Proteomes" id="UP001145114"/>
    </source>
</evidence>
<name>A0ACC1HK01_9FUNG</name>
<keyword evidence="2" id="KW-1185">Reference proteome</keyword>
<accession>A0ACC1HK01</accession>
<dbReference type="EMBL" id="JAMZIH010005805">
    <property type="protein sequence ID" value="KAJ1674629.1"/>
    <property type="molecule type" value="Genomic_DNA"/>
</dbReference>